<evidence type="ECO:0000256" key="1">
    <source>
        <dbReference type="PROSITE-ProRule" id="PRU00339"/>
    </source>
</evidence>
<feature type="repeat" description="TPR" evidence="1">
    <location>
        <begin position="18"/>
        <end position="51"/>
    </location>
</feature>
<feature type="repeat" description="TPR" evidence="1">
    <location>
        <begin position="119"/>
        <end position="152"/>
    </location>
</feature>
<dbReference type="GeneID" id="70359824"/>
<dbReference type="InterPro" id="IPR011990">
    <property type="entry name" value="TPR-like_helical_dom_sf"/>
</dbReference>
<evidence type="ECO:0000313" key="3">
    <source>
        <dbReference type="Proteomes" id="UP000028781"/>
    </source>
</evidence>
<reference evidence="2 3" key="1">
    <citation type="journal article" date="2015" name="Int. J. Syst. Evol. Microbiol.">
        <title>M ethanocaldococcus bathoardescens sp. nov., a hyperthermophilic methanogen isolated from a volcanically active deep-sea hydrothermal vent.</title>
        <authorList>
            <person name="Stewart L.C."/>
            <person name="Jung J.H."/>
            <person name="Kim Y.T."/>
            <person name="Kwon S.W."/>
            <person name="Park C.S."/>
            <person name="Holden J.F."/>
        </authorList>
    </citation>
    <scope>NUCLEOTIDE SEQUENCE [LARGE SCALE GENOMIC DNA]</scope>
    <source>
        <strain evidence="2 3">JH146</strain>
    </source>
</reference>
<organism evidence="2 3">
    <name type="scientific">Methanocaldococcus bathoardescens</name>
    <dbReference type="NCBI Taxonomy" id="1301915"/>
    <lineage>
        <taxon>Archaea</taxon>
        <taxon>Methanobacteriati</taxon>
        <taxon>Methanobacteriota</taxon>
        <taxon>Methanomada group</taxon>
        <taxon>Methanococci</taxon>
        <taxon>Methanococcales</taxon>
        <taxon>Methanocaldococcaceae</taxon>
        <taxon>Methanocaldococcus</taxon>
    </lineage>
</organism>
<dbReference type="Pfam" id="PF13181">
    <property type="entry name" value="TPR_8"/>
    <property type="match status" value="2"/>
</dbReference>
<dbReference type="Gene3D" id="1.25.40.10">
    <property type="entry name" value="Tetratricopeptide repeat domain"/>
    <property type="match status" value="3"/>
</dbReference>
<accession>A0A076LAJ2</accession>
<dbReference type="PROSITE" id="PS50005">
    <property type="entry name" value="TPR"/>
    <property type="match status" value="4"/>
</dbReference>
<dbReference type="KEGG" id="mjh:JH146_0551"/>
<dbReference type="SMART" id="SM00028">
    <property type="entry name" value="TPR"/>
    <property type="match status" value="5"/>
</dbReference>
<dbReference type="InterPro" id="IPR019734">
    <property type="entry name" value="TPR_rpt"/>
</dbReference>
<dbReference type="PANTHER" id="PTHR12558">
    <property type="entry name" value="CELL DIVISION CYCLE 16,23,27"/>
    <property type="match status" value="1"/>
</dbReference>
<dbReference type="SUPFAM" id="SSF48452">
    <property type="entry name" value="TPR-like"/>
    <property type="match status" value="2"/>
</dbReference>
<feature type="repeat" description="TPR" evidence="1">
    <location>
        <begin position="52"/>
        <end position="85"/>
    </location>
</feature>
<dbReference type="AlphaFoldDB" id="A0A076LAJ2"/>
<sequence length="263" mass="31187">MELFKKFLNKLISNGNSAYNWIVEAEKYLDEENYEKAVECYLKALKTNNARAIDWANLSYAYYHLEDYEKALEAIDRALSLSSENPEFLYLRGSILYKLKNFDEAYKCFIKASKKIKKSDLYEILGELSLKYKKYKEALDYYLKAYRLNENNTKALFMAGKLYLLFGDLYNAYESFKKVLEKEPNHECKKIVECIDKIFEIINKNIYEDVSAGIRLLERRDYINALKFFNKVISVDDTNDFAYYYKSVIAEIFEEYQKALECI</sequence>
<gene>
    <name evidence="2" type="ORF">JH146_0551</name>
</gene>
<proteinExistence type="predicted"/>
<dbReference type="HOGENOM" id="CLU_1056062_0_0_2"/>
<evidence type="ECO:0008006" key="4">
    <source>
        <dbReference type="Google" id="ProtNLM"/>
    </source>
</evidence>
<protein>
    <recommendedName>
        <fullName evidence="4">TPR repeat-containing protein</fullName>
    </recommendedName>
</protein>
<dbReference type="EMBL" id="CP009149">
    <property type="protein sequence ID" value="AIJ05400.1"/>
    <property type="molecule type" value="Genomic_DNA"/>
</dbReference>
<keyword evidence="1" id="KW-0802">TPR repeat</keyword>
<dbReference type="PANTHER" id="PTHR12558:SF13">
    <property type="entry name" value="CELL DIVISION CYCLE PROTEIN 27 HOMOLOG"/>
    <property type="match status" value="1"/>
</dbReference>
<dbReference type="Pfam" id="PF12895">
    <property type="entry name" value="ANAPC3"/>
    <property type="match status" value="1"/>
</dbReference>
<feature type="repeat" description="TPR" evidence="1">
    <location>
        <begin position="153"/>
        <end position="186"/>
    </location>
</feature>
<dbReference type="Proteomes" id="UP000028781">
    <property type="component" value="Chromosome"/>
</dbReference>
<name>A0A076LAJ2_9EURY</name>
<keyword evidence="3" id="KW-1185">Reference proteome</keyword>
<evidence type="ECO:0000313" key="2">
    <source>
        <dbReference type="EMBL" id="AIJ05400.1"/>
    </source>
</evidence>
<dbReference type="STRING" id="1301915.JH146_0551"/>
<dbReference type="RefSeq" id="WP_236953679.1">
    <property type="nucleotide sequence ID" value="NZ_CP009149.1"/>
</dbReference>